<feature type="region of interest" description="Disordered" evidence="1">
    <location>
        <begin position="119"/>
        <end position="142"/>
    </location>
</feature>
<organism evidence="3 4">
    <name type="scientific">Alsobacter metallidurans</name>
    <dbReference type="NCBI Taxonomy" id="340221"/>
    <lineage>
        <taxon>Bacteria</taxon>
        <taxon>Pseudomonadati</taxon>
        <taxon>Pseudomonadota</taxon>
        <taxon>Alphaproteobacteria</taxon>
        <taxon>Hyphomicrobiales</taxon>
        <taxon>Alsobacteraceae</taxon>
        <taxon>Alsobacter</taxon>
    </lineage>
</organism>
<evidence type="ECO:0000313" key="3">
    <source>
        <dbReference type="EMBL" id="GGH19223.1"/>
    </source>
</evidence>
<dbReference type="EMBL" id="BMES01000002">
    <property type="protein sequence ID" value="GGH19223.1"/>
    <property type="molecule type" value="Genomic_DNA"/>
</dbReference>
<feature type="signal peptide" evidence="2">
    <location>
        <begin position="1"/>
        <end position="31"/>
    </location>
</feature>
<gene>
    <name evidence="3" type="ORF">GCM10007036_21940</name>
</gene>
<dbReference type="RefSeq" id="WP_188517816.1">
    <property type="nucleotide sequence ID" value="NZ_BMES01000002.1"/>
</dbReference>
<reference evidence="3" key="2">
    <citation type="submission" date="2020-09" db="EMBL/GenBank/DDBJ databases">
        <authorList>
            <person name="Sun Q."/>
            <person name="Zhou Y."/>
        </authorList>
    </citation>
    <scope>NUCLEOTIDE SEQUENCE</scope>
    <source>
        <strain evidence="3">CGMCC 1.12214</strain>
    </source>
</reference>
<reference evidence="3" key="1">
    <citation type="journal article" date="2014" name="Int. J. Syst. Evol. Microbiol.">
        <title>Complete genome sequence of Corynebacterium casei LMG S-19264T (=DSM 44701T), isolated from a smear-ripened cheese.</title>
        <authorList>
            <consortium name="US DOE Joint Genome Institute (JGI-PGF)"/>
            <person name="Walter F."/>
            <person name="Albersmeier A."/>
            <person name="Kalinowski J."/>
            <person name="Ruckert C."/>
        </authorList>
    </citation>
    <scope>NUCLEOTIDE SEQUENCE</scope>
    <source>
        <strain evidence="3">CGMCC 1.12214</strain>
    </source>
</reference>
<evidence type="ECO:0000313" key="4">
    <source>
        <dbReference type="Proteomes" id="UP000603912"/>
    </source>
</evidence>
<dbReference type="AlphaFoldDB" id="A0A917MI62"/>
<comment type="caution">
    <text evidence="3">The sequence shown here is derived from an EMBL/GenBank/DDBJ whole genome shotgun (WGS) entry which is preliminary data.</text>
</comment>
<evidence type="ECO:0000256" key="1">
    <source>
        <dbReference type="SAM" id="MobiDB-lite"/>
    </source>
</evidence>
<dbReference type="Proteomes" id="UP000603912">
    <property type="component" value="Unassembled WGS sequence"/>
</dbReference>
<accession>A0A917MI62</accession>
<feature type="chain" id="PRO_5037272482" evidence="2">
    <location>
        <begin position="32"/>
        <end position="142"/>
    </location>
</feature>
<keyword evidence="2" id="KW-0732">Signal</keyword>
<evidence type="ECO:0000256" key="2">
    <source>
        <dbReference type="SAM" id="SignalP"/>
    </source>
</evidence>
<name>A0A917MI62_9HYPH</name>
<protein>
    <submittedName>
        <fullName evidence="3">Uncharacterized protein</fullName>
    </submittedName>
</protein>
<proteinExistence type="predicted"/>
<keyword evidence="4" id="KW-1185">Reference proteome</keyword>
<sequence length="142" mass="14084">MIGSRWSGHGPPLAGLALLAAGLVAPGAACAQEQPAGYVSALRGKPQVLADGRLAPMALMQTLPAGAMVVLRAREGFAFCHEGASKTFRVEGAGAVHVGQGGIDADGDGPRIAPMGACAPPASPSETGGVLLRSVRPPASPK</sequence>